<feature type="binding site" evidence="12">
    <location>
        <begin position="230"/>
        <end position="236"/>
    </location>
    <ligand>
        <name>ATP</name>
        <dbReference type="ChEBI" id="CHEBI:30616"/>
    </ligand>
</feature>
<dbReference type="GO" id="GO:0005829">
    <property type="term" value="C:cytosol"/>
    <property type="evidence" value="ECO:0007669"/>
    <property type="project" value="TreeGrafter"/>
</dbReference>
<keyword evidence="7 11" id="KW-0332">GMP biosynthesis</keyword>
<dbReference type="GO" id="GO:0005524">
    <property type="term" value="F:ATP binding"/>
    <property type="evidence" value="ECO:0007669"/>
    <property type="project" value="UniProtKB-UniRule"/>
</dbReference>
<dbReference type="PROSITE" id="PS51273">
    <property type="entry name" value="GATASE_TYPE_1"/>
    <property type="match status" value="1"/>
</dbReference>
<dbReference type="Gene3D" id="3.30.300.10">
    <property type="match status" value="1"/>
</dbReference>
<dbReference type="Pfam" id="PF02540">
    <property type="entry name" value="NAD_synthase"/>
    <property type="match status" value="1"/>
</dbReference>
<evidence type="ECO:0000256" key="5">
    <source>
        <dbReference type="ARBA" id="ARBA00022598"/>
    </source>
</evidence>
<dbReference type="InterPro" id="IPR029062">
    <property type="entry name" value="Class_I_gatase-like"/>
</dbReference>
<dbReference type="EC" id="6.3.5.2" evidence="3 11"/>
<dbReference type="AlphaFoldDB" id="A0A6M4A0J8"/>
<feature type="active site" evidence="11">
    <location>
        <position position="176"/>
    </location>
</feature>
<dbReference type="Pfam" id="PF00958">
    <property type="entry name" value="GMP_synt_C"/>
    <property type="match status" value="1"/>
</dbReference>
<evidence type="ECO:0000256" key="4">
    <source>
        <dbReference type="ARBA" id="ARBA00021562"/>
    </source>
</evidence>
<dbReference type="PANTHER" id="PTHR11922:SF2">
    <property type="entry name" value="GMP SYNTHASE [GLUTAMINE-HYDROLYZING]"/>
    <property type="match status" value="1"/>
</dbReference>
<comment type="function">
    <text evidence="1 11">Catalyzes the synthesis of GMP from XMP.</text>
</comment>
<dbReference type="InterPro" id="IPR022955">
    <property type="entry name" value="GMP_synthase"/>
</dbReference>
<dbReference type="FunFam" id="3.40.50.880:FF:000001">
    <property type="entry name" value="GMP synthase [glutamine-hydrolyzing]"/>
    <property type="match status" value="1"/>
</dbReference>
<dbReference type="Proteomes" id="UP000274350">
    <property type="component" value="Chromosome"/>
</dbReference>
<dbReference type="InterPro" id="IPR004739">
    <property type="entry name" value="GMP_synth_GATase"/>
</dbReference>
<dbReference type="GO" id="GO:0003921">
    <property type="term" value="F:GMP synthase activity"/>
    <property type="evidence" value="ECO:0007669"/>
    <property type="project" value="InterPro"/>
</dbReference>
<protein>
    <recommendedName>
        <fullName evidence="4 11">GMP synthase [glutamine-hydrolyzing]</fullName>
        <ecNumber evidence="3 11">6.3.5.2</ecNumber>
    </recommendedName>
    <alternativeName>
        <fullName evidence="11">GMP synthetase</fullName>
    </alternativeName>
    <alternativeName>
        <fullName evidence="11">Glutamine amidotransferase</fullName>
    </alternativeName>
</protein>
<feature type="active site" description="Nucleophile" evidence="11">
    <location>
        <position position="81"/>
    </location>
</feature>
<dbReference type="CDD" id="cd01997">
    <property type="entry name" value="GMP_synthase_C"/>
    <property type="match status" value="1"/>
</dbReference>
<evidence type="ECO:0000259" key="13">
    <source>
        <dbReference type="PROSITE" id="PS51553"/>
    </source>
</evidence>
<comment type="catalytic activity">
    <reaction evidence="11">
        <text>XMP + L-glutamine + ATP + H2O = GMP + L-glutamate + AMP + diphosphate + 2 H(+)</text>
        <dbReference type="Rhea" id="RHEA:11680"/>
        <dbReference type="ChEBI" id="CHEBI:15377"/>
        <dbReference type="ChEBI" id="CHEBI:15378"/>
        <dbReference type="ChEBI" id="CHEBI:29985"/>
        <dbReference type="ChEBI" id="CHEBI:30616"/>
        <dbReference type="ChEBI" id="CHEBI:33019"/>
        <dbReference type="ChEBI" id="CHEBI:57464"/>
        <dbReference type="ChEBI" id="CHEBI:58115"/>
        <dbReference type="ChEBI" id="CHEBI:58359"/>
        <dbReference type="ChEBI" id="CHEBI:456215"/>
        <dbReference type="EC" id="6.3.5.2"/>
    </reaction>
</comment>
<organism evidence="14 15">
    <name type="scientific">Undibacterium piscinae</name>
    <dbReference type="NCBI Taxonomy" id="2495591"/>
    <lineage>
        <taxon>Bacteria</taxon>
        <taxon>Pseudomonadati</taxon>
        <taxon>Pseudomonadota</taxon>
        <taxon>Betaproteobacteria</taxon>
        <taxon>Burkholderiales</taxon>
        <taxon>Oxalobacteraceae</taxon>
        <taxon>Undibacterium</taxon>
    </lineage>
</organism>
<dbReference type="PRINTS" id="PR00099">
    <property type="entry name" value="CPSGATASE"/>
</dbReference>
<evidence type="ECO:0000256" key="2">
    <source>
        <dbReference type="ARBA" id="ARBA00005153"/>
    </source>
</evidence>
<dbReference type="InterPro" id="IPR022310">
    <property type="entry name" value="NAD/GMP_synthase"/>
</dbReference>
<evidence type="ECO:0000256" key="1">
    <source>
        <dbReference type="ARBA" id="ARBA00002332"/>
    </source>
</evidence>
<dbReference type="SUPFAM" id="SSF52402">
    <property type="entry name" value="Adenine nucleotide alpha hydrolases-like"/>
    <property type="match status" value="1"/>
</dbReference>
<dbReference type="InterPro" id="IPR001674">
    <property type="entry name" value="GMP_synth_C"/>
</dbReference>
<accession>A0A6M4A0J8</accession>
<dbReference type="NCBIfam" id="NF000848">
    <property type="entry name" value="PRK00074.1"/>
    <property type="match status" value="1"/>
</dbReference>
<feature type="active site" evidence="11">
    <location>
        <position position="178"/>
    </location>
</feature>
<dbReference type="EMBL" id="CP051152">
    <property type="protein sequence ID" value="QJQ04811.1"/>
    <property type="molecule type" value="Genomic_DNA"/>
</dbReference>
<name>A0A6M4A0J8_9BURK</name>
<keyword evidence="5 11" id="KW-0436">Ligase</keyword>
<dbReference type="Pfam" id="PF00117">
    <property type="entry name" value="GATase"/>
    <property type="match status" value="1"/>
</dbReference>
<gene>
    <name evidence="11 14" type="primary">guaA</name>
    <name evidence="14" type="ORF">EJG51_001895</name>
</gene>
<dbReference type="InterPro" id="IPR017926">
    <property type="entry name" value="GATASE"/>
</dbReference>
<evidence type="ECO:0000256" key="11">
    <source>
        <dbReference type="HAMAP-Rule" id="MF_00344"/>
    </source>
</evidence>
<proteinExistence type="inferred from homology"/>
<dbReference type="InterPro" id="IPR014729">
    <property type="entry name" value="Rossmann-like_a/b/a_fold"/>
</dbReference>
<feature type="domain" description="GMPS ATP-PPase" evidence="13">
    <location>
        <begin position="203"/>
        <end position="394"/>
    </location>
</feature>
<dbReference type="SUPFAM" id="SSF54810">
    <property type="entry name" value="GMP synthetase C-terminal dimerisation domain"/>
    <property type="match status" value="1"/>
</dbReference>
<dbReference type="InterPro" id="IPR025777">
    <property type="entry name" value="GMPS_ATP_PPase_dom"/>
</dbReference>
<dbReference type="FunFam" id="3.40.50.620:FF:000001">
    <property type="entry name" value="GMP synthase [glutamine-hydrolyzing]"/>
    <property type="match status" value="1"/>
</dbReference>
<evidence type="ECO:0000256" key="3">
    <source>
        <dbReference type="ARBA" id="ARBA00012746"/>
    </source>
</evidence>
<dbReference type="KEGG" id="upi:EJG51_001895"/>
<evidence type="ECO:0000256" key="12">
    <source>
        <dbReference type="PROSITE-ProRule" id="PRU00886"/>
    </source>
</evidence>
<keyword evidence="9 11" id="KW-0067">ATP-binding</keyword>
<evidence type="ECO:0000313" key="14">
    <source>
        <dbReference type="EMBL" id="QJQ04811.1"/>
    </source>
</evidence>
<evidence type="ECO:0000256" key="10">
    <source>
        <dbReference type="ARBA" id="ARBA00022962"/>
    </source>
</evidence>
<evidence type="ECO:0000256" key="6">
    <source>
        <dbReference type="ARBA" id="ARBA00022741"/>
    </source>
</evidence>
<comment type="subunit">
    <text evidence="11">Homodimer.</text>
</comment>
<dbReference type="PANTHER" id="PTHR11922">
    <property type="entry name" value="GMP SYNTHASE-RELATED"/>
    <property type="match status" value="1"/>
</dbReference>
<dbReference type="FunFam" id="3.30.300.10:FF:000002">
    <property type="entry name" value="GMP synthase [glutamine-hydrolyzing]"/>
    <property type="match status" value="1"/>
</dbReference>
<dbReference type="CDD" id="cd01742">
    <property type="entry name" value="GATase1_GMP_Synthase"/>
    <property type="match status" value="1"/>
</dbReference>
<evidence type="ECO:0000256" key="7">
    <source>
        <dbReference type="ARBA" id="ARBA00022749"/>
    </source>
</evidence>
<keyword evidence="10 11" id="KW-0315">Glutamine amidotransferase</keyword>
<keyword evidence="8 11" id="KW-0658">Purine biosynthesis</keyword>
<dbReference type="PROSITE" id="PS51553">
    <property type="entry name" value="GMPS_ATP_PPASE"/>
    <property type="match status" value="1"/>
</dbReference>
<dbReference type="Gene3D" id="3.40.50.880">
    <property type="match status" value="1"/>
</dbReference>
<dbReference type="PRINTS" id="PR00097">
    <property type="entry name" value="ANTSNTHASEII"/>
</dbReference>
<dbReference type="Gene3D" id="3.40.50.620">
    <property type="entry name" value="HUPs"/>
    <property type="match status" value="1"/>
</dbReference>
<evidence type="ECO:0000256" key="9">
    <source>
        <dbReference type="ARBA" id="ARBA00022840"/>
    </source>
</evidence>
<keyword evidence="15" id="KW-1185">Reference proteome</keyword>
<evidence type="ECO:0000256" key="8">
    <source>
        <dbReference type="ARBA" id="ARBA00022755"/>
    </source>
</evidence>
<dbReference type="OrthoDB" id="9802219at2"/>
<dbReference type="SUPFAM" id="SSF52317">
    <property type="entry name" value="Class I glutamine amidotransferase-like"/>
    <property type="match status" value="1"/>
</dbReference>
<dbReference type="NCBIfam" id="TIGR00888">
    <property type="entry name" value="guaA_Nterm"/>
    <property type="match status" value="1"/>
</dbReference>
<evidence type="ECO:0000313" key="15">
    <source>
        <dbReference type="Proteomes" id="UP000274350"/>
    </source>
</evidence>
<dbReference type="UniPathway" id="UPA00189">
    <property type="reaction ID" value="UER00296"/>
</dbReference>
<dbReference type="HAMAP" id="MF_00344">
    <property type="entry name" value="GMP_synthase"/>
    <property type="match status" value="1"/>
</dbReference>
<dbReference type="PRINTS" id="PR00096">
    <property type="entry name" value="GATASE"/>
</dbReference>
<dbReference type="NCBIfam" id="TIGR00884">
    <property type="entry name" value="guaA_Cterm"/>
    <property type="match status" value="1"/>
</dbReference>
<comment type="pathway">
    <text evidence="2 11">Purine metabolism; GMP biosynthesis; GMP from XMP (L-Gln route): step 1/1.</text>
</comment>
<keyword evidence="6 11" id="KW-0547">Nucleotide-binding</keyword>
<sequence>MHSKILILDFGSQVTQLIARRVRDSGVFSEVFPYDVSDEFIRNYGASGIILSGGPSSVTEGDTPRAPVAVFDAGVPVLGICYGMQTMAAQLGGKVENGKVREFGYAEVRARGHTALLKGINDFVTPEGHGMLKVWMSHGDKVNEMPAGFKLMASTDNCPIAAMADEERRFYAVQFHPEVTHTVQGEAIIGRFVHEICGCKSDWNMPDYIAEAVASIRAQVGDDEVILGLSGGVDSSVAAALIHRAIGDKLTCVFVDHGLLRLDEGKMVMDMFSKNLGVKVIQINAEDQFMGHLAGVTDPEAKRKIIGREFVEVFQVESAKLSNAKWLAQGTIYPDVIESAGKGKKGHTIKSHHNVGGLPDTLNLKLLEPLRELFKDEVRKLGVALGLPHGMVYRHPFPGPGLGVRILGEVKKEFADLLRRADAIFIEELRNTLVETAAGDGKLNWYDATSQAFAVFLPVKSVGVMGDGRTYEYVVALRAVQTLDFMTAQWAHLPHELLGKVSNRIINEVRGINRVVYDISGKPPATIEWE</sequence>
<reference evidence="14 15" key="1">
    <citation type="journal article" date="2019" name="Int. J. Syst. Evol. Microbiol.">
        <title>Undibacterium piscinae sp. nov., isolated from Korean shiner intestine.</title>
        <authorList>
            <person name="Lee S.Y."/>
            <person name="Kang W."/>
            <person name="Kim P.S."/>
            <person name="Kim H.S."/>
            <person name="Sung H."/>
            <person name="Shin N.R."/>
            <person name="Whon T.W."/>
            <person name="Yun J.H."/>
            <person name="Lee J.Y."/>
            <person name="Lee J.Y."/>
            <person name="Jung M.J."/>
            <person name="Jeong Y.S."/>
            <person name="Tak E.J."/>
            <person name="Han J.E."/>
            <person name="Hyun D.W."/>
            <person name="Kang M.S."/>
            <person name="Lee K.E."/>
            <person name="Lee B.H."/>
            <person name="Bae J.W."/>
        </authorList>
    </citation>
    <scope>NUCLEOTIDE SEQUENCE [LARGE SCALE GENOMIC DNA]</scope>
    <source>
        <strain evidence="14 15">S11R28</strain>
    </source>
</reference>